<reference evidence="2 3" key="1">
    <citation type="submission" date="2018-03" db="EMBL/GenBank/DDBJ databases">
        <title>Genomic Encyclopedia of Type Strains, Phase III (KMG-III): the genomes of soil and plant-associated and newly described type strains.</title>
        <authorList>
            <person name="Whitman W."/>
        </authorList>
    </citation>
    <scope>NUCLEOTIDE SEQUENCE [LARGE SCALE GENOMIC DNA]</scope>
    <source>
        <strain evidence="2 3">CGMCC 1.12484</strain>
    </source>
</reference>
<organism evidence="2 3">
    <name type="scientific">Glaciihabitans tibetensis</name>
    <dbReference type="NCBI Taxonomy" id="1266600"/>
    <lineage>
        <taxon>Bacteria</taxon>
        <taxon>Bacillati</taxon>
        <taxon>Actinomycetota</taxon>
        <taxon>Actinomycetes</taxon>
        <taxon>Micrococcales</taxon>
        <taxon>Microbacteriaceae</taxon>
        <taxon>Glaciihabitans</taxon>
    </lineage>
</organism>
<dbReference type="EMBL" id="PVTL01000003">
    <property type="protein sequence ID" value="PRY68900.1"/>
    <property type="molecule type" value="Genomic_DNA"/>
</dbReference>
<feature type="signal peptide" evidence="1">
    <location>
        <begin position="1"/>
        <end position="20"/>
    </location>
</feature>
<gene>
    <name evidence="2" type="ORF">B0I08_103105</name>
</gene>
<keyword evidence="3" id="KW-1185">Reference proteome</keyword>
<name>A0A2T0VFB3_9MICO</name>
<proteinExistence type="predicted"/>
<comment type="caution">
    <text evidence="2">The sequence shown here is derived from an EMBL/GenBank/DDBJ whole genome shotgun (WGS) entry which is preliminary data.</text>
</comment>
<protein>
    <submittedName>
        <fullName evidence="2">Uncharacterized protein</fullName>
    </submittedName>
</protein>
<dbReference type="Proteomes" id="UP000237983">
    <property type="component" value="Unassembled WGS sequence"/>
</dbReference>
<sequence>MIRSLVRARFLAITMVLALAAGVGVTQTIAAEPASAAEASAFNPGNIISDAKFHDSAAMTSQQIQSFLEIRVPTCAPGGNCLKNYRQDTWTRSADAQCRAYTGATQERASTIISRVATACGINPQVLLVLLQKEQTLVTSTAPDASKYIKATGYACPDTAPCDAQFSGFYNQVYKAAWQYRYYENHASSYRYKANTVVNIQYNPNPGCGTQPVYIENQATANLYIYTPYVPNRSALANLYGSGDSCGAYGNRNFWRMFSDWFGSPTGPKSTHGALDLAVGVGGGVQVRGWAVDPYSKDSTYLWVEVDGVGTSIRADDPLNWIEGIYPGYGTKHGYDDIVRASAGQHRVCVYQTNGTAIGCSTVAVPSSSRGVGNVDTATAVQGGVRLTGWSLDKTTSAPQYIWVNVDGQGGAYKVDVDLPWTGGAYPGTGSRHGFDVTVKASPGAHLVCVSGSEALLGCKTVTVPTNEAGSFESAVGVLGGVQITGWSLDQSTSASTYVWATAGATGKPFIANVPSQAAASAYPNVKGPHGFSGFIPTAPGEQKVCVNGTSEGRSYGCKTVVVPNTETGHLDTATGVLGGVNVSGWALDQTKSTMSYVWFSIDGEGGAPLKANLPLTWIEGLYPGAGPNHGFSGFIPTTPGTHEICATATKEGQPLGCITTTVPYTETGHLDTATGVLGGVNVSGWALDQTKSTMSYVWFSIDGEGGAPLKANLPLTWIEGLYPGAGPNHGFSGFIPTTPGTHEICATATKEGAPLGCITATVPDRYPNSVDSVTGVAGGVRITGWAAQRDSTATLYLWVDIDGVGTAVAANRALPWINAYLPGVGDNHGIDTTIPTPSGTHQVCMMLTADGRSLGCRTVTVP</sequence>
<evidence type="ECO:0000313" key="2">
    <source>
        <dbReference type="EMBL" id="PRY68900.1"/>
    </source>
</evidence>
<evidence type="ECO:0000313" key="3">
    <source>
        <dbReference type="Proteomes" id="UP000237983"/>
    </source>
</evidence>
<accession>A0A2T0VFB3</accession>
<keyword evidence="1" id="KW-0732">Signal</keyword>
<dbReference type="AlphaFoldDB" id="A0A2T0VFB3"/>
<evidence type="ECO:0000256" key="1">
    <source>
        <dbReference type="SAM" id="SignalP"/>
    </source>
</evidence>
<feature type="chain" id="PRO_5039258395" evidence="1">
    <location>
        <begin position="21"/>
        <end position="863"/>
    </location>
</feature>